<evidence type="ECO:0000313" key="1">
    <source>
        <dbReference type="EMBL" id="KOH43042.1"/>
    </source>
</evidence>
<accession>A0A0L8V477</accession>
<keyword evidence="2" id="KW-1185">Reference proteome</keyword>
<dbReference type="Proteomes" id="UP000036958">
    <property type="component" value="Unassembled WGS sequence"/>
</dbReference>
<dbReference type="AlphaFoldDB" id="A0A0L8V477"/>
<organism evidence="1 2">
    <name type="scientific">Sunxiuqinia dokdonensis</name>
    <dbReference type="NCBI Taxonomy" id="1409788"/>
    <lineage>
        <taxon>Bacteria</taxon>
        <taxon>Pseudomonadati</taxon>
        <taxon>Bacteroidota</taxon>
        <taxon>Bacteroidia</taxon>
        <taxon>Marinilabiliales</taxon>
        <taxon>Prolixibacteraceae</taxon>
        <taxon>Sunxiuqinia</taxon>
    </lineage>
</organism>
<name>A0A0L8V477_9BACT</name>
<dbReference type="STRING" id="1409788.NC99_41290"/>
<gene>
    <name evidence="1" type="ORF">NC99_41290</name>
</gene>
<protein>
    <submittedName>
        <fullName evidence="1">Uncharacterized protein</fullName>
    </submittedName>
</protein>
<comment type="caution">
    <text evidence="1">The sequence shown here is derived from an EMBL/GenBank/DDBJ whole genome shotgun (WGS) entry which is preliminary data.</text>
</comment>
<sequence length="56" mass="6343">MGQMYIIVNKGQTRPISNFGLSNLKIVKIQSAFNSFLLKTCIAQTIRIEQFSYICA</sequence>
<evidence type="ECO:0000313" key="2">
    <source>
        <dbReference type="Proteomes" id="UP000036958"/>
    </source>
</evidence>
<reference evidence="2" key="1">
    <citation type="submission" date="2015-07" db="EMBL/GenBank/DDBJ databases">
        <title>Genome sequencing of Sunxiuqinia dokdonensis strain SK.</title>
        <authorList>
            <person name="Ahn S."/>
            <person name="Kim B.-C."/>
        </authorList>
    </citation>
    <scope>NUCLEOTIDE SEQUENCE [LARGE SCALE GENOMIC DNA]</scope>
    <source>
        <strain evidence="2">SK</strain>
    </source>
</reference>
<dbReference type="EMBL" id="LGIA01000203">
    <property type="protein sequence ID" value="KOH43042.1"/>
    <property type="molecule type" value="Genomic_DNA"/>
</dbReference>
<proteinExistence type="predicted"/>